<reference evidence="3 4" key="1">
    <citation type="journal article" date="2013" name="BMC Genomics">
        <title>Genome sequence and analysis of methylotrophic yeast Hansenula polymorpha DL1.</title>
        <authorList>
            <person name="Ravin N.V."/>
            <person name="Eldarov M.A."/>
            <person name="Kadnikov V.V."/>
            <person name="Beletsky A.V."/>
            <person name="Schneider J."/>
            <person name="Mardanova E.S."/>
            <person name="Smekalova E.M."/>
            <person name="Zvereva M.I."/>
            <person name="Dontsova O.A."/>
            <person name="Mardanov A.V."/>
            <person name="Skryabin K.G."/>
        </authorList>
    </citation>
    <scope>NUCLEOTIDE SEQUENCE [LARGE SCALE GENOMIC DNA]</scope>
    <source>
        <strain evidence="4">ATCC 26012 / BCRC 20466 / JCM 22074 / NRRL Y-7560 / DL-1</strain>
    </source>
</reference>
<comment type="caution">
    <text evidence="3">The sequence shown here is derived from an EMBL/GenBank/DDBJ whole genome shotgun (WGS) entry which is preliminary data.</text>
</comment>
<dbReference type="HOGENOM" id="CLU_1166139_0_0_1"/>
<dbReference type="RefSeq" id="XP_013933091.1">
    <property type="nucleotide sequence ID" value="XM_014077616.1"/>
</dbReference>
<sequence length="238" mass="26362">MDDSDTSTSINSLASDLSPGKDKRKWRVAPHKSVDEVIDFFQKPVQPFSHEEKNDTQPEPEPSISLNFIQLFNDVLLLVTRLIDVLVPQNSTYRSLIFLNTLNFLEQVRNNVSGWWKQVLLFYKSNSYLVNISVTIFVLSIIPPVLIFILLMAVYTSFIGFLFTTGFTILAIAAGIGFLPVFIISLSVIVSVTAAVSLAYMAVGAAITLFSNTLPTREWLSAIADTLPPSVGIAEKKT</sequence>
<organism evidence="3 4">
    <name type="scientific">Ogataea parapolymorpha (strain ATCC 26012 / BCRC 20466 / JCM 22074 / NRRL Y-7560 / DL-1)</name>
    <name type="common">Yeast</name>
    <name type="synonym">Hansenula polymorpha</name>
    <dbReference type="NCBI Taxonomy" id="871575"/>
    <lineage>
        <taxon>Eukaryota</taxon>
        <taxon>Fungi</taxon>
        <taxon>Dikarya</taxon>
        <taxon>Ascomycota</taxon>
        <taxon>Saccharomycotina</taxon>
        <taxon>Pichiomycetes</taxon>
        <taxon>Pichiales</taxon>
        <taxon>Pichiaceae</taxon>
        <taxon>Ogataea</taxon>
    </lineage>
</organism>
<evidence type="ECO:0000256" key="2">
    <source>
        <dbReference type="SAM" id="Phobius"/>
    </source>
</evidence>
<feature type="transmembrane region" description="Helical" evidence="2">
    <location>
        <begin position="158"/>
        <end position="179"/>
    </location>
</feature>
<dbReference type="OrthoDB" id="3993751at2759"/>
<keyword evidence="2" id="KW-0472">Membrane</keyword>
<keyword evidence="2" id="KW-1133">Transmembrane helix</keyword>
<evidence type="ECO:0000313" key="4">
    <source>
        <dbReference type="Proteomes" id="UP000008673"/>
    </source>
</evidence>
<keyword evidence="4" id="KW-1185">Reference proteome</keyword>
<evidence type="ECO:0000256" key="1">
    <source>
        <dbReference type="SAM" id="MobiDB-lite"/>
    </source>
</evidence>
<evidence type="ECO:0000313" key="3">
    <source>
        <dbReference type="EMBL" id="ESW97006.1"/>
    </source>
</evidence>
<proteinExistence type="predicted"/>
<protein>
    <submittedName>
        <fullName evidence="3">Membrane protein</fullName>
    </submittedName>
</protein>
<dbReference type="EMBL" id="AEOI02000009">
    <property type="protein sequence ID" value="ESW97006.1"/>
    <property type="molecule type" value="Genomic_DNA"/>
</dbReference>
<accession>W1Q8A4</accession>
<feature type="region of interest" description="Disordered" evidence="1">
    <location>
        <begin position="1"/>
        <end position="28"/>
    </location>
</feature>
<feature type="transmembrane region" description="Helical" evidence="2">
    <location>
        <begin position="186"/>
        <end position="210"/>
    </location>
</feature>
<dbReference type="Proteomes" id="UP000008673">
    <property type="component" value="Unassembled WGS sequence"/>
</dbReference>
<gene>
    <name evidence="3" type="ORF">HPODL_05279</name>
</gene>
<feature type="transmembrane region" description="Helical" evidence="2">
    <location>
        <begin position="128"/>
        <end position="152"/>
    </location>
</feature>
<dbReference type="GeneID" id="25774701"/>
<dbReference type="KEGG" id="opa:HPODL_05279"/>
<name>W1Q8A4_OGAPD</name>
<feature type="compositionally biased region" description="Polar residues" evidence="1">
    <location>
        <begin position="1"/>
        <end position="15"/>
    </location>
</feature>
<keyword evidence="2" id="KW-0812">Transmembrane</keyword>
<dbReference type="AlphaFoldDB" id="W1Q8A4"/>